<comment type="caution">
    <text evidence="1">The sequence shown here is derived from an EMBL/GenBank/DDBJ whole genome shotgun (WGS) entry which is preliminary data.</text>
</comment>
<keyword evidence="2" id="KW-1185">Reference proteome</keyword>
<evidence type="ECO:0000313" key="1">
    <source>
        <dbReference type="EMBL" id="GBM39100.1"/>
    </source>
</evidence>
<dbReference type="Proteomes" id="UP000499080">
    <property type="component" value="Unassembled WGS sequence"/>
</dbReference>
<accession>A0A4Y2FC46</accession>
<dbReference type="EMBL" id="BGPR01000885">
    <property type="protein sequence ID" value="GBM39100.1"/>
    <property type="molecule type" value="Genomic_DNA"/>
</dbReference>
<evidence type="ECO:0000313" key="2">
    <source>
        <dbReference type="Proteomes" id="UP000499080"/>
    </source>
</evidence>
<name>A0A4Y2FC46_ARAVE</name>
<organism evidence="1 2">
    <name type="scientific">Araneus ventricosus</name>
    <name type="common">Orbweaver spider</name>
    <name type="synonym">Epeira ventricosa</name>
    <dbReference type="NCBI Taxonomy" id="182803"/>
    <lineage>
        <taxon>Eukaryota</taxon>
        <taxon>Metazoa</taxon>
        <taxon>Ecdysozoa</taxon>
        <taxon>Arthropoda</taxon>
        <taxon>Chelicerata</taxon>
        <taxon>Arachnida</taxon>
        <taxon>Araneae</taxon>
        <taxon>Araneomorphae</taxon>
        <taxon>Entelegynae</taxon>
        <taxon>Araneoidea</taxon>
        <taxon>Araneidae</taxon>
        <taxon>Araneus</taxon>
    </lineage>
</organism>
<reference evidence="1 2" key="1">
    <citation type="journal article" date="2019" name="Sci. Rep.">
        <title>Orb-weaving spider Araneus ventricosus genome elucidates the spidroin gene catalogue.</title>
        <authorList>
            <person name="Kono N."/>
            <person name="Nakamura H."/>
            <person name="Ohtoshi R."/>
            <person name="Moran D.A.P."/>
            <person name="Shinohara A."/>
            <person name="Yoshida Y."/>
            <person name="Fujiwara M."/>
            <person name="Mori M."/>
            <person name="Tomita M."/>
            <person name="Arakawa K."/>
        </authorList>
    </citation>
    <scope>NUCLEOTIDE SEQUENCE [LARGE SCALE GENOMIC DNA]</scope>
</reference>
<proteinExistence type="predicted"/>
<gene>
    <name evidence="1" type="ORF">AVEN_73045_1</name>
</gene>
<sequence>MPIFKVFRSLGPRRVPHLYHSMELPPPSPLNYRQRQACGVFLLTRFPIISRVPLESDVLERIALEDALQNEGHERSGSGNKVP</sequence>
<dbReference type="AlphaFoldDB" id="A0A4Y2FC46"/>
<protein>
    <submittedName>
        <fullName evidence="1">Uncharacterized protein</fullName>
    </submittedName>
</protein>